<dbReference type="PROSITE" id="PS50109">
    <property type="entry name" value="HIS_KIN"/>
    <property type="match status" value="1"/>
</dbReference>
<dbReference type="Gene3D" id="1.10.287.130">
    <property type="match status" value="1"/>
</dbReference>
<keyword evidence="4" id="KW-1003">Cell membrane</keyword>
<evidence type="ECO:0000256" key="11">
    <source>
        <dbReference type="ARBA" id="ARBA00022989"/>
    </source>
</evidence>
<name>A0ABV8SIQ3_9BACL</name>
<dbReference type="PANTHER" id="PTHR45528">
    <property type="entry name" value="SENSOR HISTIDINE KINASE CPXA"/>
    <property type="match status" value="1"/>
</dbReference>
<dbReference type="EMBL" id="JBHSED010000065">
    <property type="protein sequence ID" value="MFC4306753.1"/>
    <property type="molecule type" value="Genomic_DNA"/>
</dbReference>
<dbReference type="InterPro" id="IPR003660">
    <property type="entry name" value="HAMP_dom"/>
</dbReference>
<dbReference type="InterPro" id="IPR003594">
    <property type="entry name" value="HATPase_dom"/>
</dbReference>
<protein>
    <recommendedName>
        <fullName evidence="3">histidine kinase</fullName>
        <ecNumber evidence="3">2.7.13.3</ecNumber>
    </recommendedName>
</protein>
<dbReference type="Proteomes" id="UP001595755">
    <property type="component" value="Unassembled WGS sequence"/>
</dbReference>
<keyword evidence="9" id="KW-0418">Kinase</keyword>
<dbReference type="GO" id="GO:0005524">
    <property type="term" value="F:ATP binding"/>
    <property type="evidence" value="ECO:0007669"/>
    <property type="project" value="UniProtKB-KW"/>
</dbReference>
<keyword evidence="7 14" id="KW-0812">Transmembrane</keyword>
<dbReference type="SMART" id="SM00387">
    <property type="entry name" value="HATPase_c"/>
    <property type="match status" value="1"/>
</dbReference>
<evidence type="ECO:0000256" key="7">
    <source>
        <dbReference type="ARBA" id="ARBA00022692"/>
    </source>
</evidence>
<gene>
    <name evidence="17" type="ORF">ACFO1S_25360</name>
</gene>
<evidence type="ECO:0000256" key="13">
    <source>
        <dbReference type="ARBA" id="ARBA00023136"/>
    </source>
</evidence>
<dbReference type="SMART" id="SM00304">
    <property type="entry name" value="HAMP"/>
    <property type="match status" value="1"/>
</dbReference>
<dbReference type="SUPFAM" id="SSF47384">
    <property type="entry name" value="Homodimeric domain of signal transducing histidine kinase"/>
    <property type="match status" value="1"/>
</dbReference>
<evidence type="ECO:0000313" key="18">
    <source>
        <dbReference type="Proteomes" id="UP001595755"/>
    </source>
</evidence>
<dbReference type="Pfam" id="PF00672">
    <property type="entry name" value="HAMP"/>
    <property type="match status" value="1"/>
</dbReference>
<reference evidence="18" key="1">
    <citation type="journal article" date="2019" name="Int. J. Syst. Evol. Microbiol.">
        <title>The Global Catalogue of Microorganisms (GCM) 10K type strain sequencing project: providing services to taxonomists for standard genome sequencing and annotation.</title>
        <authorList>
            <consortium name="The Broad Institute Genomics Platform"/>
            <consortium name="The Broad Institute Genome Sequencing Center for Infectious Disease"/>
            <person name="Wu L."/>
            <person name="Ma J."/>
        </authorList>
    </citation>
    <scope>NUCLEOTIDE SEQUENCE [LARGE SCALE GENOMIC DNA]</scope>
    <source>
        <strain evidence="18">CGMCC 4.1641</strain>
    </source>
</reference>
<dbReference type="InterPro" id="IPR005467">
    <property type="entry name" value="His_kinase_dom"/>
</dbReference>
<evidence type="ECO:0000256" key="12">
    <source>
        <dbReference type="ARBA" id="ARBA00023012"/>
    </source>
</evidence>
<dbReference type="CDD" id="cd00075">
    <property type="entry name" value="HATPase"/>
    <property type="match status" value="1"/>
</dbReference>
<feature type="transmembrane region" description="Helical" evidence="14">
    <location>
        <begin position="20"/>
        <end position="44"/>
    </location>
</feature>
<dbReference type="Pfam" id="PF00512">
    <property type="entry name" value="HisKA"/>
    <property type="match status" value="1"/>
</dbReference>
<dbReference type="InterPro" id="IPR008358">
    <property type="entry name" value="Sig_transdc_His_kin/Pase_MprB"/>
</dbReference>
<feature type="domain" description="HAMP" evidence="16">
    <location>
        <begin position="46"/>
        <end position="98"/>
    </location>
</feature>
<organism evidence="17 18">
    <name type="scientific">Cohnella boryungensis</name>
    <dbReference type="NCBI Taxonomy" id="768479"/>
    <lineage>
        <taxon>Bacteria</taxon>
        <taxon>Bacillati</taxon>
        <taxon>Bacillota</taxon>
        <taxon>Bacilli</taxon>
        <taxon>Bacillales</taxon>
        <taxon>Paenibacillaceae</taxon>
        <taxon>Cohnella</taxon>
    </lineage>
</organism>
<dbReference type="InterPro" id="IPR003661">
    <property type="entry name" value="HisK_dim/P_dom"/>
</dbReference>
<proteinExistence type="predicted"/>
<dbReference type="InterPro" id="IPR036097">
    <property type="entry name" value="HisK_dim/P_sf"/>
</dbReference>
<dbReference type="PANTHER" id="PTHR45528:SF8">
    <property type="entry name" value="HISTIDINE KINASE"/>
    <property type="match status" value="1"/>
</dbReference>
<dbReference type="Pfam" id="PF02518">
    <property type="entry name" value="HATPase_c"/>
    <property type="match status" value="1"/>
</dbReference>
<dbReference type="Gene3D" id="3.30.565.10">
    <property type="entry name" value="Histidine kinase-like ATPase, C-terminal domain"/>
    <property type="match status" value="1"/>
</dbReference>
<accession>A0ABV8SIQ3</accession>
<dbReference type="CDD" id="cd06225">
    <property type="entry name" value="HAMP"/>
    <property type="match status" value="1"/>
</dbReference>
<keyword evidence="6" id="KW-0808">Transferase</keyword>
<evidence type="ECO:0000256" key="2">
    <source>
        <dbReference type="ARBA" id="ARBA00004651"/>
    </source>
</evidence>
<dbReference type="EC" id="2.7.13.3" evidence="3"/>
<comment type="caution">
    <text evidence="17">The sequence shown here is derived from an EMBL/GenBank/DDBJ whole genome shotgun (WGS) entry which is preliminary data.</text>
</comment>
<evidence type="ECO:0000256" key="3">
    <source>
        <dbReference type="ARBA" id="ARBA00012438"/>
    </source>
</evidence>
<dbReference type="InterPro" id="IPR036890">
    <property type="entry name" value="HATPase_C_sf"/>
</dbReference>
<keyword evidence="8" id="KW-0547">Nucleotide-binding</keyword>
<dbReference type="CDD" id="cd00082">
    <property type="entry name" value="HisKA"/>
    <property type="match status" value="1"/>
</dbReference>
<evidence type="ECO:0000256" key="9">
    <source>
        <dbReference type="ARBA" id="ARBA00022777"/>
    </source>
</evidence>
<evidence type="ECO:0000256" key="14">
    <source>
        <dbReference type="SAM" id="Phobius"/>
    </source>
</evidence>
<evidence type="ECO:0000256" key="1">
    <source>
        <dbReference type="ARBA" id="ARBA00000085"/>
    </source>
</evidence>
<evidence type="ECO:0000256" key="5">
    <source>
        <dbReference type="ARBA" id="ARBA00022553"/>
    </source>
</evidence>
<evidence type="ECO:0000259" key="15">
    <source>
        <dbReference type="PROSITE" id="PS50109"/>
    </source>
</evidence>
<keyword evidence="12" id="KW-0902">Two-component regulatory system</keyword>
<keyword evidence="10 17" id="KW-0067">ATP-binding</keyword>
<sequence>MITSRFVSDWLITLDQISNTLAAVLFFLLTATFLVFFILLFFVLTRPDIRFLQKTMHGISLMAAGDLNERVPAYRKDELGRLAAHINEMAAELQRQRQKERQGEMTRMELITGVSHDLRTPLTSMIGYIHLLKERGYRSEEEYDRYVEHTYNQAIRLQKRIDALFEYTRLTAPEAKAQFRRIRFNELLQQLLSEFQPLASEYGLTVASSLPEEELEVCLDPDKIVRALDNLLMNALKFSRRPGEIRINCRLTKDWLSVDIENDGEPLTKEQEERLFDRFYRGDSSRKLEDTGLGAGSGLGLAISKSIALLHGGDLTLNHERGHYRFRLELPRS</sequence>
<dbReference type="Gene3D" id="6.10.340.10">
    <property type="match status" value="1"/>
</dbReference>
<dbReference type="PRINTS" id="PR01780">
    <property type="entry name" value="LANTIREGPROT"/>
</dbReference>
<evidence type="ECO:0000256" key="4">
    <source>
        <dbReference type="ARBA" id="ARBA00022475"/>
    </source>
</evidence>
<keyword evidence="13 14" id="KW-0472">Membrane</keyword>
<comment type="subcellular location">
    <subcellularLocation>
        <location evidence="2">Cell membrane</location>
        <topology evidence="2">Multi-pass membrane protein</topology>
    </subcellularLocation>
</comment>
<evidence type="ECO:0000256" key="8">
    <source>
        <dbReference type="ARBA" id="ARBA00022741"/>
    </source>
</evidence>
<keyword evidence="11 14" id="KW-1133">Transmembrane helix</keyword>
<dbReference type="SMART" id="SM00388">
    <property type="entry name" value="HisKA"/>
    <property type="match status" value="1"/>
</dbReference>
<dbReference type="PROSITE" id="PS50885">
    <property type="entry name" value="HAMP"/>
    <property type="match status" value="1"/>
</dbReference>
<dbReference type="SUPFAM" id="SSF158472">
    <property type="entry name" value="HAMP domain-like"/>
    <property type="match status" value="1"/>
</dbReference>
<dbReference type="SUPFAM" id="SSF55874">
    <property type="entry name" value="ATPase domain of HSP90 chaperone/DNA topoisomerase II/histidine kinase"/>
    <property type="match status" value="1"/>
</dbReference>
<keyword evidence="5" id="KW-0597">Phosphoprotein</keyword>
<comment type="catalytic activity">
    <reaction evidence="1">
        <text>ATP + protein L-histidine = ADP + protein N-phospho-L-histidine.</text>
        <dbReference type="EC" id="2.7.13.3"/>
    </reaction>
</comment>
<dbReference type="InterPro" id="IPR050398">
    <property type="entry name" value="HssS/ArlS-like"/>
</dbReference>
<evidence type="ECO:0000256" key="6">
    <source>
        <dbReference type="ARBA" id="ARBA00022679"/>
    </source>
</evidence>
<evidence type="ECO:0000259" key="16">
    <source>
        <dbReference type="PROSITE" id="PS50885"/>
    </source>
</evidence>
<feature type="domain" description="Histidine kinase" evidence="15">
    <location>
        <begin position="113"/>
        <end position="333"/>
    </location>
</feature>
<evidence type="ECO:0000256" key="10">
    <source>
        <dbReference type="ARBA" id="ARBA00022840"/>
    </source>
</evidence>
<evidence type="ECO:0000313" key="17">
    <source>
        <dbReference type="EMBL" id="MFC4306753.1"/>
    </source>
</evidence>
<keyword evidence="18" id="KW-1185">Reference proteome</keyword>